<dbReference type="PROSITE" id="PS51837">
    <property type="entry name" value="LITAF"/>
    <property type="match status" value="1"/>
</dbReference>
<dbReference type="Gene3D" id="3.30.420.10">
    <property type="entry name" value="Ribonuclease H-like superfamily/Ribonuclease H"/>
    <property type="match status" value="1"/>
</dbReference>
<accession>A0A8S3U3R1</accession>
<proteinExistence type="predicted"/>
<dbReference type="InterPro" id="IPR006629">
    <property type="entry name" value="LITAF"/>
</dbReference>
<dbReference type="Pfam" id="PF00665">
    <property type="entry name" value="rve"/>
    <property type="match status" value="1"/>
</dbReference>
<keyword evidence="3" id="KW-0472">Membrane</keyword>
<comment type="caution">
    <text evidence="7">The sequence shown here is derived from an EMBL/GenBank/DDBJ whole genome shotgun (WGS) entry which is preliminary data.</text>
</comment>
<feature type="compositionally biased region" description="Polar residues" evidence="2">
    <location>
        <begin position="1240"/>
        <end position="1250"/>
    </location>
</feature>
<dbReference type="SMART" id="SM00714">
    <property type="entry name" value="LITAF"/>
    <property type="match status" value="1"/>
</dbReference>
<dbReference type="Pfam" id="PF10601">
    <property type="entry name" value="zf-LITAF-like"/>
    <property type="match status" value="1"/>
</dbReference>
<evidence type="ECO:0000313" key="8">
    <source>
        <dbReference type="Proteomes" id="UP000683360"/>
    </source>
</evidence>
<dbReference type="Gene3D" id="3.30.70.270">
    <property type="match status" value="2"/>
</dbReference>
<feature type="domain" description="Reverse transcriptase" evidence="4">
    <location>
        <begin position="78"/>
        <end position="274"/>
    </location>
</feature>
<dbReference type="EMBL" id="CAJPWZ010002318">
    <property type="protein sequence ID" value="CAG2235438.1"/>
    <property type="molecule type" value="Genomic_DNA"/>
</dbReference>
<dbReference type="SUPFAM" id="SSF53098">
    <property type="entry name" value="Ribonuclease H-like"/>
    <property type="match status" value="1"/>
</dbReference>
<dbReference type="InterPro" id="IPR050951">
    <property type="entry name" value="Retrovirus_Pol_polyprotein"/>
</dbReference>
<dbReference type="Pfam" id="PF17919">
    <property type="entry name" value="RT_RNaseH_2"/>
    <property type="match status" value="1"/>
</dbReference>
<keyword evidence="3" id="KW-0812">Transmembrane</keyword>
<dbReference type="InterPro" id="IPR001584">
    <property type="entry name" value="Integrase_cat-core"/>
</dbReference>
<dbReference type="Pfam" id="PF17921">
    <property type="entry name" value="Integrase_H2C2"/>
    <property type="match status" value="1"/>
</dbReference>
<keyword evidence="8" id="KW-1185">Reference proteome</keyword>
<dbReference type="GO" id="GO:0003676">
    <property type="term" value="F:nucleic acid binding"/>
    <property type="evidence" value="ECO:0007669"/>
    <property type="project" value="InterPro"/>
</dbReference>
<dbReference type="Gene3D" id="3.10.10.10">
    <property type="entry name" value="HIV Type 1 Reverse Transcriptase, subunit A, domain 1"/>
    <property type="match status" value="1"/>
</dbReference>
<evidence type="ECO:0000259" key="5">
    <source>
        <dbReference type="PROSITE" id="PS50994"/>
    </source>
</evidence>
<dbReference type="OrthoDB" id="6147298at2759"/>
<sequence>MPKHLSNDEQRQISQFLIQYKDLFVTDENPRLGYTELVKHNICLKPDFKPKHQQPYRLSPDKKNVLRDHLDELLKQGIISPVQETEDIPITSPIVLVSKRTRPQSKNTSMNKSTSLSQFRFCCDFRYLNSQCQDFRYSIPDLQDLTESFSDRKPVFLTSIDLSSGFFQLPISMESQRYTAFNTCFGSYKFLRLPMGLSSAPASMQLLMDKVLKGLTFRSCLCYLDDILIVSETFEDHIGDLNEVFNRLATAGLKLGPKKCSFAQSSCVFLGHLISKDGIQPPADRVSAVLDMPSPTSVKDLRRAIGLFNWFRKYIQNFSAEVDPMTKLLKKSVKFKWGIEQEQAFKKVKTLLANSPVLAFPKYDLPFYLAVDTSCKGIGYMLYQQHPMDDSCEELRVIRFGSKSLSKWQRSYGPTKLELLGMVTAILDCSMYLRGQKFVVECDHQALKPLFQKQLKGAIYERWIAILQQFNFELRYKPGFESPDQLDPYFPYHTENVGNIITPNGMPFTNLLCSDKSSDTDELQLNNIDILQNLFSRPVSESVKQTDFEYDGDTEENDDCAIRKFTKKRVRTNQPISIVEKPVASDMSDSPAKVSEKEHSVQSSDRGETSEEKLMMNNSSEAGQFTTNNVETSQSALSSSNIPESDSIVSATVDDSSDVNFISDEQTVQQKIESMKIFRNCDFSPKSLKQLQVNDPQFGNIFRYLENGDLPQSQKLARKVLLESGDFSLFDDLLFHTRVARSKRTQQFCQYQLALPEIAVKTIISLYHDSPLGGHGGIQHTVDLIREHYYFSNLAGKVSDFIKSCHACQCRKMTTRKTKAGIVAFQTPIRPFQVWEIDLFGPVPVSKSGNSYVCTAVDMFSKFIFTEPIPNSDPITVSHALYKIITQFGVFDTLISDHGSEMIGKCTKEICRLLDIKQQFTPSFTHHCLGTCERSHRTLAERITPYLLNNTNWEDFIPSIVFSMNNSVNEGTKYSPFEIIYGQRPSFPLSCVSKTAFSEIPKDYHNYIREFADKLEFIRKQVRENSEKSKISMIERANQKAHNLSLEKGDYVYLGKDPRGAGQKFKLKHAGPYFIHQIDSPHLYSLMDPNTNKIIPKVHINRLKPAYIRVPNPCEYFMDRVINKQDTVDTASASHDNLISEQSSTNNEIQEVPNLRRSTRQRQKPIRFRDDYFVTSGTETSSASDGTLLKVKRFLAKKNHDGNTRYLAHLIGEPAQNAIWIEDNQLGPKAHSSLPPPNTFEVSDVQTHQPHSTEHAKRKHSTEVSGGDGNKDGNSNKQSVPLHIRFVNFEPKQMTCPHCHKHITTELIFHPGETTWSWCICCFLMGCVLGCCFLPFCMQRCRDVTHYCPHCHHKIAKYHRSDPTNHRRL</sequence>
<evidence type="ECO:0000256" key="2">
    <source>
        <dbReference type="SAM" id="MobiDB-lite"/>
    </source>
</evidence>
<dbReference type="InterPro" id="IPR036397">
    <property type="entry name" value="RNaseH_sf"/>
</dbReference>
<dbReference type="PROSITE" id="PS50878">
    <property type="entry name" value="RT_POL"/>
    <property type="match status" value="1"/>
</dbReference>
<organism evidence="7 8">
    <name type="scientific">Mytilus edulis</name>
    <name type="common">Blue mussel</name>
    <dbReference type="NCBI Taxonomy" id="6550"/>
    <lineage>
        <taxon>Eukaryota</taxon>
        <taxon>Metazoa</taxon>
        <taxon>Spiralia</taxon>
        <taxon>Lophotrochozoa</taxon>
        <taxon>Mollusca</taxon>
        <taxon>Bivalvia</taxon>
        <taxon>Autobranchia</taxon>
        <taxon>Pteriomorphia</taxon>
        <taxon>Mytilida</taxon>
        <taxon>Mytiloidea</taxon>
        <taxon>Mytilidae</taxon>
        <taxon>Mytilinae</taxon>
        <taxon>Mytilus</taxon>
    </lineage>
</organism>
<evidence type="ECO:0000259" key="6">
    <source>
        <dbReference type="PROSITE" id="PS51837"/>
    </source>
</evidence>
<keyword evidence="3" id="KW-1133">Transmembrane helix</keyword>
<feature type="region of interest" description="Disordered" evidence="2">
    <location>
        <begin position="1141"/>
        <end position="1163"/>
    </location>
</feature>
<evidence type="ECO:0000313" key="7">
    <source>
        <dbReference type="EMBL" id="CAG2235438.1"/>
    </source>
</evidence>
<dbReference type="PROSITE" id="PS50994">
    <property type="entry name" value="INTEGRASE"/>
    <property type="match status" value="1"/>
</dbReference>
<dbReference type="GO" id="GO:0003824">
    <property type="term" value="F:catalytic activity"/>
    <property type="evidence" value="ECO:0007669"/>
    <property type="project" value="UniProtKB-KW"/>
</dbReference>
<feature type="region of interest" description="Disordered" evidence="2">
    <location>
        <begin position="577"/>
        <end position="613"/>
    </location>
</feature>
<feature type="transmembrane region" description="Helical" evidence="3">
    <location>
        <begin position="1315"/>
        <end position="1337"/>
    </location>
</feature>
<dbReference type="CDD" id="cd09274">
    <property type="entry name" value="RNase_HI_RT_Ty3"/>
    <property type="match status" value="1"/>
</dbReference>
<evidence type="ECO:0000256" key="3">
    <source>
        <dbReference type="SAM" id="Phobius"/>
    </source>
</evidence>
<dbReference type="GO" id="GO:0015074">
    <property type="term" value="P:DNA integration"/>
    <property type="evidence" value="ECO:0007669"/>
    <property type="project" value="InterPro"/>
</dbReference>
<dbReference type="Gene3D" id="1.10.340.70">
    <property type="match status" value="1"/>
</dbReference>
<dbReference type="PANTHER" id="PTHR37984:SF5">
    <property type="entry name" value="PROTEIN NYNRIN-LIKE"/>
    <property type="match status" value="1"/>
</dbReference>
<reference evidence="7" key="1">
    <citation type="submission" date="2021-03" db="EMBL/GenBank/DDBJ databases">
        <authorList>
            <person name="Bekaert M."/>
        </authorList>
    </citation>
    <scope>NUCLEOTIDE SEQUENCE</scope>
</reference>
<dbReference type="InterPro" id="IPR043128">
    <property type="entry name" value="Rev_trsase/Diguanyl_cyclase"/>
</dbReference>
<dbReference type="FunFam" id="3.30.70.270:FF:000020">
    <property type="entry name" value="Transposon Tf2-6 polyprotein-like Protein"/>
    <property type="match status" value="1"/>
</dbReference>
<keyword evidence="1" id="KW-0511">Multifunctional enzyme</keyword>
<dbReference type="InterPro" id="IPR041588">
    <property type="entry name" value="Integrase_H2C2"/>
</dbReference>
<dbReference type="InterPro" id="IPR041577">
    <property type="entry name" value="RT_RNaseH_2"/>
</dbReference>
<dbReference type="InterPro" id="IPR043502">
    <property type="entry name" value="DNA/RNA_pol_sf"/>
</dbReference>
<dbReference type="FunFam" id="1.10.340.70:FF:000001">
    <property type="entry name" value="Retrovirus-related Pol polyprotein from transposon gypsy-like Protein"/>
    <property type="match status" value="1"/>
</dbReference>
<evidence type="ECO:0000256" key="1">
    <source>
        <dbReference type="ARBA" id="ARBA00023268"/>
    </source>
</evidence>
<dbReference type="SUPFAM" id="SSF56672">
    <property type="entry name" value="DNA/RNA polymerases"/>
    <property type="match status" value="1"/>
</dbReference>
<feature type="region of interest" description="Disordered" evidence="2">
    <location>
        <begin position="1227"/>
        <end position="1278"/>
    </location>
</feature>
<dbReference type="CDD" id="cd01647">
    <property type="entry name" value="RT_LTR"/>
    <property type="match status" value="1"/>
</dbReference>
<dbReference type="Pfam" id="PF00078">
    <property type="entry name" value="RVT_1"/>
    <property type="match status" value="1"/>
</dbReference>
<dbReference type="InterPro" id="IPR000477">
    <property type="entry name" value="RT_dom"/>
</dbReference>
<name>A0A8S3U3R1_MYTED</name>
<evidence type="ECO:0000259" key="4">
    <source>
        <dbReference type="PROSITE" id="PS50878"/>
    </source>
</evidence>
<protein>
    <submittedName>
        <fullName evidence="7">Uncharacterized protein</fullName>
    </submittedName>
</protein>
<dbReference type="Proteomes" id="UP000683360">
    <property type="component" value="Unassembled WGS sequence"/>
</dbReference>
<feature type="domain" description="LITAF" evidence="6">
    <location>
        <begin position="1276"/>
        <end position="1360"/>
    </location>
</feature>
<gene>
    <name evidence="7" type="ORF">MEDL_47930</name>
</gene>
<dbReference type="PANTHER" id="PTHR37984">
    <property type="entry name" value="PROTEIN CBG26694"/>
    <property type="match status" value="1"/>
</dbReference>
<feature type="domain" description="Integrase catalytic" evidence="5">
    <location>
        <begin position="827"/>
        <end position="984"/>
    </location>
</feature>
<dbReference type="InterPro" id="IPR012337">
    <property type="entry name" value="RNaseH-like_sf"/>
</dbReference>
<feature type="compositionally biased region" description="Basic and acidic residues" evidence="2">
    <location>
        <begin position="594"/>
        <end position="613"/>
    </location>
</feature>